<dbReference type="PRINTS" id="PR00367">
    <property type="entry name" value="ETHRSPELEMNT"/>
</dbReference>
<keyword evidence="5" id="KW-0804">Transcription</keyword>
<evidence type="ECO:0000256" key="3">
    <source>
        <dbReference type="ARBA" id="ARBA00023015"/>
    </source>
</evidence>
<feature type="region of interest" description="Disordered" evidence="8">
    <location>
        <begin position="237"/>
        <end position="266"/>
    </location>
</feature>
<evidence type="ECO:0000256" key="7">
    <source>
        <dbReference type="ARBA" id="ARBA00037973"/>
    </source>
</evidence>
<keyword evidence="4" id="KW-0238">DNA-binding</keyword>
<dbReference type="AlphaFoldDB" id="A0A833QKJ4"/>
<reference evidence="10" key="1">
    <citation type="submission" date="2020-01" db="EMBL/GenBank/DDBJ databases">
        <title>Genome sequence of Kobresia littledalei, the first chromosome-level genome in the family Cyperaceae.</title>
        <authorList>
            <person name="Qu G."/>
        </authorList>
    </citation>
    <scope>NUCLEOTIDE SEQUENCE</scope>
    <source>
        <strain evidence="10">C.B.Clarke</strain>
        <tissue evidence="10">Leaf</tissue>
    </source>
</reference>
<evidence type="ECO:0000313" key="11">
    <source>
        <dbReference type="Proteomes" id="UP000623129"/>
    </source>
</evidence>
<keyword evidence="11" id="KW-1185">Reference proteome</keyword>
<evidence type="ECO:0000256" key="8">
    <source>
        <dbReference type="SAM" id="MobiDB-lite"/>
    </source>
</evidence>
<gene>
    <name evidence="10" type="ORF">FCM35_KLT11399</name>
</gene>
<dbReference type="Proteomes" id="UP000623129">
    <property type="component" value="Unassembled WGS sequence"/>
</dbReference>
<evidence type="ECO:0000256" key="5">
    <source>
        <dbReference type="ARBA" id="ARBA00023163"/>
    </source>
</evidence>
<dbReference type="GO" id="GO:0003700">
    <property type="term" value="F:DNA-binding transcription factor activity"/>
    <property type="evidence" value="ECO:0007669"/>
    <property type="project" value="InterPro"/>
</dbReference>
<dbReference type="OrthoDB" id="207175at2759"/>
<dbReference type="EMBL" id="SWLB01000022">
    <property type="protein sequence ID" value="KAF3323932.1"/>
    <property type="molecule type" value="Genomic_DNA"/>
</dbReference>
<dbReference type="InterPro" id="IPR001471">
    <property type="entry name" value="AP2/ERF_dom"/>
</dbReference>
<keyword evidence="2" id="KW-0677">Repeat</keyword>
<evidence type="ECO:0000256" key="1">
    <source>
        <dbReference type="ARBA" id="ARBA00004123"/>
    </source>
</evidence>
<dbReference type="SUPFAM" id="SSF54171">
    <property type="entry name" value="DNA-binding domain"/>
    <property type="match status" value="2"/>
</dbReference>
<sequence>MKSISANNNTNNNWLGFSLSPQMTSMEANQTNDQTHHAHSHAQTHQSINTSLSSPPPSFLPYSSSVTPSLCYGFGDANATYYSHISSMPLKSDGSLCIMEALSRPDQEQGMVPSPSPKLEDFLGGTHNQYGGANEREAMALSLDSMYYSEHHGGPEHHHHVQYFQPLQEGVCTMLAPPEMYHTSLVEEPIGANEVMSTYKNWGSVGYGDLHSLSLSMSSGSQSSCVTAMQNGVSQSTGSEYNMAVDGSRKRGSDKGSQKQPVHRKSIDTFGQRTSQYRGVTRHRWTGRYEAHLWDNSCKKEGQTRKGRQGGYDMEEKAARAYDLAALKYWGPSTHINFPIEDYQDELEEMKNMSRQEYVAHLRRKSSGFSRGASIYRGVTRHHQHGRWQARIGRVSGNKDLYLGTFSTQEEAAEAYDIAAIKFRGLNAVTNFDITRYDVNKIMASTTLLPGELARRTKTQESPCNGSLTQQTENNQDLALPCNEETSNKNHDMNQTVSDLGESRVGSFLVNPNPNQTRVADEGSEVNLANGCHNGDGSPERGGGLAMLFSKPVSKVIEPAPLSQWMPSAQARQAVSIAHLPVFAAWTDA</sequence>
<keyword evidence="3" id="KW-0805">Transcription regulation</keyword>
<dbReference type="FunFam" id="3.30.730.10:FF:000002">
    <property type="entry name" value="AP2-like ethylene-responsive transcription factor"/>
    <property type="match status" value="1"/>
</dbReference>
<dbReference type="PANTHER" id="PTHR32467">
    <property type="entry name" value="AP2-LIKE ETHYLENE-RESPONSIVE TRANSCRIPTION FACTOR"/>
    <property type="match status" value="1"/>
</dbReference>
<feature type="domain" description="AP2/ERF" evidence="9">
    <location>
        <begin position="276"/>
        <end position="339"/>
    </location>
</feature>
<feature type="compositionally biased region" description="Low complexity" evidence="8">
    <location>
        <begin position="43"/>
        <end position="53"/>
    </location>
</feature>
<evidence type="ECO:0000259" key="9">
    <source>
        <dbReference type="PROSITE" id="PS51032"/>
    </source>
</evidence>
<dbReference type="FunFam" id="3.30.730.10:FF:000003">
    <property type="entry name" value="AP2-like ethylene-responsive transcription factor ANT"/>
    <property type="match status" value="1"/>
</dbReference>
<dbReference type="InterPro" id="IPR036955">
    <property type="entry name" value="AP2/ERF_dom_sf"/>
</dbReference>
<proteinExistence type="inferred from homology"/>
<organism evidence="10 11">
    <name type="scientific">Carex littledalei</name>
    <dbReference type="NCBI Taxonomy" id="544730"/>
    <lineage>
        <taxon>Eukaryota</taxon>
        <taxon>Viridiplantae</taxon>
        <taxon>Streptophyta</taxon>
        <taxon>Embryophyta</taxon>
        <taxon>Tracheophyta</taxon>
        <taxon>Spermatophyta</taxon>
        <taxon>Magnoliopsida</taxon>
        <taxon>Liliopsida</taxon>
        <taxon>Poales</taxon>
        <taxon>Cyperaceae</taxon>
        <taxon>Cyperoideae</taxon>
        <taxon>Cariceae</taxon>
        <taxon>Carex</taxon>
        <taxon>Carex subgen. Euthyceras</taxon>
    </lineage>
</organism>
<dbReference type="GO" id="GO:0005634">
    <property type="term" value="C:nucleus"/>
    <property type="evidence" value="ECO:0007669"/>
    <property type="project" value="UniProtKB-SubCell"/>
</dbReference>
<accession>A0A833QKJ4</accession>
<comment type="subcellular location">
    <subcellularLocation>
        <location evidence="1">Nucleus</location>
    </subcellularLocation>
</comment>
<evidence type="ECO:0000256" key="6">
    <source>
        <dbReference type="ARBA" id="ARBA00023242"/>
    </source>
</evidence>
<evidence type="ECO:0000313" key="10">
    <source>
        <dbReference type="EMBL" id="KAF3323932.1"/>
    </source>
</evidence>
<feature type="region of interest" description="Disordered" evidence="8">
    <location>
        <begin position="28"/>
        <end position="57"/>
    </location>
</feature>
<comment type="similarity">
    <text evidence="7">Belongs to the AP2/ERF transcription factor family. AP2 subfamily.</text>
</comment>
<dbReference type="SMART" id="SM00380">
    <property type="entry name" value="AP2"/>
    <property type="match status" value="2"/>
</dbReference>
<comment type="caution">
    <text evidence="10">The sequence shown here is derived from an EMBL/GenBank/DDBJ whole genome shotgun (WGS) entry which is preliminary data.</text>
</comment>
<dbReference type="PROSITE" id="PS51032">
    <property type="entry name" value="AP2_ERF"/>
    <property type="match status" value="2"/>
</dbReference>
<dbReference type="Pfam" id="PF00847">
    <property type="entry name" value="AP2"/>
    <property type="match status" value="2"/>
</dbReference>
<evidence type="ECO:0000256" key="2">
    <source>
        <dbReference type="ARBA" id="ARBA00022737"/>
    </source>
</evidence>
<name>A0A833QKJ4_9POAL</name>
<feature type="compositionally biased region" description="Basic and acidic residues" evidence="8">
    <location>
        <begin position="247"/>
        <end position="257"/>
    </location>
</feature>
<keyword evidence="6" id="KW-0539">Nucleus</keyword>
<evidence type="ECO:0000256" key="4">
    <source>
        <dbReference type="ARBA" id="ARBA00023125"/>
    </source>
</evidence>
<dbReference type="PANTHER" id="PTHR32467:SF157">
    <property type="entry name" value="AP2-LIKE ETHYLENE-RESPONSIVE TRANSCRIPTION FACTOR CRL5"/>
    <property type="match status" value="1"/>
</dbReference>
<feature type="domain" description="AP2/ERF" evidence="9">
    <location>
        <begin position="375"/>
        <end position="433"/>
    </location>
</feature>
<dbReference type="InterPro" id="IPR016177">
    <property type="entry name" value="DNA-bd_dom_sf"/>
</dbReference>
<dbReference type="CDD" id="cd00018">
    <property type="entry name" value="AP2"/>
    <property type="match status" value="2"/>
</dbReference>
<dbReference type="GO" id="GO:0003677">
    <property type="term" value="F:DNA binding"/>
    <property type="evidence" value="ECO:0007669"/>
    <property type="project" value="UniProtKB-KW"/>
</dbReference>
<protein>
    <submittedName>
        <fullName evidence="10">AP2-like ethylene-responsive transcription factor ANT</fullName>
    </submittedName>
</protein>
<dbReference type="Gene3D" id="3.30.730.10">
    <property type="entry name" value="AP2/ERF domain"/>
    <property type="match status" value="2"/>
</dbReference>